<reference evidence="6 7" key="1">
    <citation type="journal article" date="2018" name="MBio">
        <title>Comparative Genomics Reveals the Core Gene Toolbox for the Fungus-Insect Symbiosis.</title>
        <authorList>
            <person name="Wang Y."/>
            <person name="Stata M."/>
            <person name="Wang W."/>
            <person name="Stajich J.E."/>
            <person name="White M.M."/>
            <person name="Moncalvo J.M."/>
        </authorList>
    </citation>
    <scope>NUCLEOTIDE SEQUENCE [LARGE SCALE GENOMIC DNA]</scope>
    <source>
        <strain evidence="6 7">SWE-8-4</strain>
    </source>
</reference>
<name>A0A2T9YT55_9FUNG</name>
<dbReference type="Pfam" id="PF04568">
    <property type="entry name" value="IATP"/>
    <property type="match status" value="1"/>
</dbReference>
<comment type="caution">
    <text evidence="6">The sequence shown here is derived from an EMBL/GenBank/DDBJ whole genome shotgun (WGS) entry which is preliminary data.</text>
</comment>
<gene>
    <name evidence="6" type="ORF">BB561_001764</name>
</gene>
<keyword evidence="5" id="KW-0175">Coiled coil</keyword>
<feature type="coiled-coil region" evidence="5">
    <location>
        <begin position="47"/>
        <end position="81"/>
    </location>
</feature>
<sequence length="82" mass="9458">MQKSLMMFSRSLRVISTRSTGTGLQVRGYTEDKLSERERGAELMYIHNLEKEKIKALKQKLEEASKKVAELEKGISEINEKK</sequence>
<comment type="function">
    <text evidence="4">Inhibits the enzyme activity of ATPase.</text>
</comment>
<organism evidence="6 7">
    <name type="scientific">Smittium simulii</name>
    <dbReference type="NCBI Taxonomy" id="133385"/>
    <lineage>
        <taxon>Eukaryota</taxon>
        <taxon>Fungi</taxon>
        <taxon>Fungi incertae sedis</taxon>
        <taxon>Zoopagomycota</taxon>
        <taxon>Kickxellomycotina</taxon>
        <taxon>Harpellomycetes</taxon>
        <taxon>Harpellales</taxon>
        <taxon>Legeriomycetaceae</taxon>
        <taxon>Smittium</taxon>
    </lineage>
</organism>
<evidence type="ECO:0000313" key="6">
    <source>
        <dbReference type="EMBL" id="PVU95530.1"/>
    </source>
</evidence>
<comment type="subcellular location">
    <subcellularLocation>
        <location evidence="1">Mitochondrion</location>
    </subcellularLocation>
</comment>
<evidence type="ECO:0000256" key="5">
    <source>
        <dbReference type="SAM" id="Coils"/>
    </source>
</evidence>
<dbReference type="InterPro" id="IPR007648">
    <property type="entry name" value="ATPase_inhibitor_mt"/>
</dbReference>
<dbReference type="AlphaFoldDB" id="A0A2T9YT55"/>
<dbReference type="EMBL" id="MBFR01000054">
    <property type="protein sequence ID" value="PVU95530.1"/>
    <property type="molecule type" value="Genomic_DNA"/>
</dbReference>
<evidence type="ECO:0000313" key="7">
    <source>
        <dbReference type="Proteomes" id="UP000245383"/>
    </source>
</evidence>
<proteinExistence type="inferred from homology"/>
<evidence type="ECO:0000256" key="2">
    <source>
        <dbReference type="ARBA" id="ARBA00010901"/>
    </source>
</evidence>
<dbReference type="OrthoDB" id="5532350at2759"/>
<keyword evidence="3" id="KW-0496">Mitochondrion</keyword>
<dbReference type="GO" id="GO:0042030">
    <property type="term" value="F:ATPase inhibitor activity"/>
    <property type="evidence" value="ECO:0007669"/>
    <property type="project" value="InterPro"/>
</dbReference>
<protein>
    <recommendedName>
        <fullName evidence="4">ATPase inhibitor, mitochondrial</fullName>
    </recommendedName>
</protein>
<dbReference type="Gene3D" id="1.20.5.500">
    <property type="entry name" value="Single helix bin"/>
    <property type="match status" value="1"/>
</dbReference>
<comment type="similarity">
    <text evidence="2 4">Belongs to the ATPase inhibitor family.</text>
</comment>
<evidence type="ECO:0000256" key="1">
    <source>
        <dbReference type="ARBA" id="ARBA00004173"/>
    </source>
</evidence>
<dbReference type="GO" id="GO:0005739">
    <property type="term" value="C:mitochondrion"/>
    <property type="evidence" value="ECO:0007669"/>
    <property type="project" value="UniProtKB-SubCell"/>
</dbReference>
<accession>A0A2T9YT55</accession>
<dbReference type="Proteomes" id="UP000245383">
    <property type="component" value="Unassembled WGS sequence"/>
</dbReference>
<keyword evidence="7" id="KW-1185">Reference proteome</keyword>
<evidence type="ECO:0000256" key="4">
    <source>
        <dbReference type="RuleBase" id="RU368087"/>
    </source>
</evidence>
<evidence type="ECO:0000256" key="3">
    <source>
        <dbReference type="ARBA" id="ARBA00023128"/>
    </source>
</evidence>